<reference evidence="1 2" key="1">
    <citation type="journal article" date="2015" name="Genome Biol. Evol.">
        <title>Comparative Genomics of a Bacterivorous Green Alga Reveals Evolutionary Causalities and Consequences of Phago-Mixotrophic Mode of Nutrition.</title>
        <authorList>
            <person name="Burns J.A."/>
            <person name="Paasch A."/>
            <person name="Narechania A."/>
            <person name="Kim E."/>
        </authorList>
    </citation>
    <scope>NUCLEOTIDE SEQUENCE [LARGE SCALE GENOMIC DNA]</scope>
    <source>
        <strain evidence="1 2">PLY_AMNH</strain>
    </source>
</reference>
<evidence type="ECO:0000313" key="1">
    <source>
        <dbReference type="EMBL" id="KAK3280240.1"/>
    </source>
</evidence>
<gene>
    <name evidence="1" type="ORF">CYMTET_11911</name>
</gene>
<proteinExistence type="predicted"/>
<name>A0AAE0GL47_9CHLO</name>
<keyword evidence="2" id="KW-1185">Reference proteome</keyword>
<comment type="caution">
    <text evidence="1">The sequence shown here is derived from an EMBL/GenBank/DDBJ whole genome shotgun (WGS) entry which is preliminary data.</text>
</comment>
<accession>A0AAE0GL47</accession>
<protein>
    <submittedName>
        <fullName evidence="1">Uncharacterized protein</fullName>
    </submittedName>
</protein>
<sequence length="344" mass="37849">MMVARKISSLAGALDDKAAKRQLLAALDGEFYREVITPLRLDTELAKVAIEEIYNHVLEVWWCAHLNAPKLTPSPTPFVAAYAGGDRSDVQDFLDELGRGHCLACLPSECPLCPGHYHDTARCPAVCGSCDAELRDAAMDMDVVVSAFQTAFDDEDDEQFAEPCQQHDRPLLVREDPDPFTYPKGHDVGLRAHYAGLLYVRTLQREHFDIKVAKAVHRKLFESEEDRFSGNESHASTLFTRLVSALRHSFVTKDLGFVSLFKLDDATLTVRVEANDLLFSTLELLIHPTSPAADWMDSSNSVYSSDGKAGSAGVCEAHAALRCTLLSGAVRHARGSCSRDRGSP</sequence>
<evidence type="ECO:0000313" key="2">
    <source>
        <dbReference type="Proteomes" id="UP001190700"/>
    </source>
</evidence>
<organism evidence="1 2">
    <name type="scientific">Cymbomonas tetramitiformis</name>
    <dbReference type="NCBI Taxonomy" id="36881"/>
    <lineage>
        <taxon>Eukaryota</taxon>
        <taxon>Viridiplantae</taxon>
        <taxon>Chlorophyta</taxon>
        <taxon>Pyramimonadophyceae</taxon>
        <taxon>Pyramimonadales</taxon>
        <taxon>Pyramimonadaceae</taxon>
        <taxon>Cymbomonas</taxon>
    </lineage>
</organism>
<dbReference type="Proteomes" id="UP001190700">
    <property type="component" value="Unassembled WGS sequence"/>
</dbReference>
<dbReference type="EMBL" id="LGRX02004473">
    <property type="protein sequence ID" value="KAK3280240.1"/>
    <property type="molecule type" value="Genomic_DNA"/>
</dbReference>
<dbReference type="AlphaFoldDB" id="A0AAE0GL47"/>